<dbReference type="GO" id="GO:0005886">
    <property type="term" value="C:plasma membrane"/>
    <property type="evidence" value="ECO:0007669"/>
    <property type="project" value="UniProtKB-SubCell"/>
</dbReference>
<dbReference type="Gene3D" id="1.10.287.950">
    <property type="entry name" value="Methyl-accepting chemotaxis protein"/>
    <property type="match status" value="1"/>
</dbReference>
<evidence type="ECO:0000256" key="2">
    <source>
        <dbReference type="ARBA" id="ARBA00022475"/>
    </source>
</evidence>
<evidence type="ECO:0000256" key="7">
    <source>
        <dbReference type="ARBA" id="ARBA00023224"/>
    </source>
</evidence>
<keyword evidence="10" id="KW-1185">Reference proteome</keyword>
<feature type="transmembrane region" description="Helical" evidence="8">
    <location>
        <begin position="12"/>
        <end position="33"/>
    </location>
</feature>
<evidence type="ECO:0000313" key="10">
    <source>
        <dbReference type="Proteomes" id="UP000288197"/>
    </source>
</evidence>
<dbReference type="SMART" id="SM00283">
    <property type="entry name" value="MA"/>
    <property type="match status" value="1"/>
</dbReference>
<keyword evidence="7" id="KW-0807">Transducer</keyword>
<name>A0A369AVN9_9ENTE</name>
<dbReference type="InterPro" id="IPR029151">
    <property type="entry name" value="Sensor-like_sf"/>
</dbReference>
<accession>A0A369AVN9</accession>
<keyword evidence="4 8" id="KW-0812">Transmembrane</keyword>
<dbReference type="CDD" id="cd18773">
    <property type="entry name" value="PDC1_HK_sensor"/>
    <property type="match status" value="1"/>
</dbReference>
<dbReference type="Pfam" id="PF00015">
    <property type="entry name" value="MCPsignal"/>
    <property type="match status" value="1"/>
</dbReference>
<dbReference type="RefSeq" id="WP_114290173.1">
    <property type="nucleotide sequence ID" value="NZ_JAYEYK010000016.1"/>
</dbReference>
<sequence>MKKNRNKSIGPYIIGFIVALGLIPVLVVLFLNTKFMISTIDKRISVEAKNSISRVQDGIEGIEATAEKATEEISKTALLQKPVKTPVEREQVRELLKLVRNTDATFGDIYYAPNGNKIISSVGMDIEVDKYLSRPWYKEAVEEPNKVHLSEPSADINTGEIIITLSKAVQNNNNVLGVLAIDINMEEISKIINDTKIGRSGRMILLTKDGDVLGSGDPKERNTNAKDQPFFQQITEPVGDIKTKTGHSHYLQTDDGLIIVAGVENKEFKVEKEAMLKISAIVTISWGILAIVIALFISKQIIKVANVLVESFEKASQGNLKVKITNLRGNSIATDQDKELTKIQKLFGTGEVKEHGTEVNQIIVAFNNMLDGFSKLVKSIQEESNQISDMSVSLSDISKQTNSATEEVSETITGIAQATSSQAMDSEKTVSEMNDLGSTIETINRSAIDMNQKAIQATEDNKKNSELMNHVYENWEIERQKLKGLVDSMGTMNSDIQNINKIIQVITDISTQTNLLALNASIEAARAGEAGKGFAVVAEEVRKLAEQSAVSTKDIEMIIGEIQSKSNEMVLQVTDSYEGGQKQTDSINHAISSTKKVTNQFNDIIQEVNSIDILSQEIKKQKDSVLFSVENISASTQENAAGTEEVSANAEEILATMEEFTANIYELEKIANSLKKQANSFNI</sequence>
<dbReference type="Proteomes" id="UP000288197">
    <property type="component" value="Unassembled WGS sequence"/>
</dbReference>
<dbReference type="Gene3D" id="6.10.340.10">
    <property type="match status" value="1"/>
</dbReference>
<gene>
    <name evidence="9" type="ORF">CBF32_10405</name>
</gene>
<proteinExistence type="predicted"/>
<dbReference type="GO" id="GO:0007165">
    <property type="term" value="P:signal transduction"/>
    <property type="evidence" value="ECO:0007669"/>
    <property type="project" value="UniProtKB-KW"/>
</dbReference>
<dbReference type="SUPFAM" id="SSF58104">
    <property type="entry name" value="Methyl-accepting chemotaxis protein (MCP) signaling domain"/>
    <property type="match status" value="1"/>
</dbReference>
<dbReference type="GO" id="GO:0006935">
    <property type="term" value="P:chemotaxis"/>
    <property type="evidence" value="ECO:0007669"/>
    <property type="project" value="UniProtKB-KW"/>
</dbReference>
<evidence type="ECO:0000256" key="6">
    <source>
        <dbReference type="ARBA" id="ARBA00023136"/>
    </source>
</evidence>
<dbReference type="InterPro" id="IPR033479">
    <property type="entry name" value="dCache_1"/>
</dbReference>
<comment type="subcellular location">
    <subcellularLocation>
        <location evidence="1">Cell membrane</location>
        <topology evidence="1">Multi-pass membrane protein</topology>
    </subcellularLocation>
</comment>
<evidence type="ECO:0000256" key="8">
    <source>
        <dbReference type="SAM" id="Phobius"/>
    </source>
</evidence>
<dbReference type="Gene3D" id="3.30.450.20">
    <property type="entry name" value="PAS domain"/>
    <property type="match status" value="1"/>
</dbReference>
<evidence type="ECO:0000256" key="4">
    <source>
        <dbReference type="ARBA" id="ARBA00022692"/>
    </source>
</evidence>
<comment type="caution">
    <text evidence="9">The sequence shown here is derived from an EMBL/GenBank/DDBJ whole genome shotgun (WGS) entry which is preliminary data.</text>
</comment>
<dbReference type="SUPFAM" id="SSF103190">
    <property type="entry name" value="Sensory domain-like"/>
    <property type="match status" value="1"/>
</dbReference>
<feature type="transmembrane region" description="Helical" evidence="8">
    <location>
        <begin position="274"/>
        <end position="297"/>
    </location>
</feature>
<dbReference type="GeneID" id="63147075"/>
<protein>
    <submittedName>
        <fullName evidence="9">Uncharacterized protein</fullName>
    </submittedName>
</protein>
<evidence type="ECO:0000256" key="5">
    <source>
        <dbReference type="ARBA" id="ARBA00022989"/>
    </source>
</evidence>
<keyword evidence="3" id="KW-0145">Chemotaxis</keyword>
<dbReference type="InterPro" id="IPR004089">
    <property type="entry name" value="MCPsignal_dom"/>
</dbReference>
<reference evidence="9 10" key="1">
    <citation type="submission" date="2017-05" db="EMBL/GenBank/DDBJ databases">
        <title>Vagococcus spp. assemblies.</title>
        <authorList>
            <person name="Gulvik C.A."/>
        </authorList>
    </citation>
    <scope>NUCLEOTIDE SEQUENCE [LARGE SCALE GENOMIC DNA]</scope>
    <source>
        <strain evidence="9 10">NCFB 2497</strain>
    </source>
</reference>
<evidence type="ECO:0000256" key="1">
    <source>
        <dbReference type="ARBA" id="ARBA00004651"/>
    </source>
</evidence>
<keyword evidence="5 8" id="KW-1133">Transmembrane helix</keyword>
<dbReference type="EMBL" id="NGJX01000011">
    <property type="protein sequence ID" value="RSU00778.1"/>
    <property type="molecule type" value="Genomic_DNA"/>
</dbReference>
<dbReference type="PROSITE" id="PS50111">
    <property type="entry name" value="CHEMOTAXIS_TRANSDUC_2"/>
    <property type="match status" value="1"/>
</dbReference>
<keyword evidence="6 8" id="KW-0472">Membrane</keyword>
<evidence type="ECO:0000256" key="3">
    <source>
        <dbReference type="ARBA" id="ARBA00022500"/>
    </source>
</evidence>
<dbReference type="AlphaFoldDB" id="A0A369AVN9"/>
<evidence type="ECO:0000313" key="9">
    <source>
        <dbReference type="EMBL" id="RSU00778.1"/>
    </source>
</evidence>
<keyword evidence="2" id="KW-1003">Cell membrane</keyword>
<dbReference type="PANTHER" id="PTHR32089:SF112">
    <property type="entry name" value="LYSOZYME-LIKE PROTEIN-RELATED"/>
    <property type="match status" value="1"/>
</dbReference>
<dbReference type="Pfam" id="PF02743">
    <property type="entry name" value="dCache_1"/>
    <property type="match status" value="1"/>
</dbReference>
<organism evidence="9 10">
    <name type="scientific">Vagococcus fluvialis</name>
    <dbReference type="NCBI Taxonomy" id="2738"/>
    <lineage>
        <taxon>Bacteria</taxon>
        <taxon>Bacillati</taxon>
        <taxon>Bacillota</taxon>
        <taxon>Bacilli</taxon>
        <taxon>Lactobacillales</taxon>
        <taxon>Enterococcaceae</taxon>
        <taxon>Vagococcus</taxon>
    </lineage>
</organism>
<dbReference type="PANTHER" id="PTHR32089">
    <property type="entry name" value="METHYL-ACCEPTING CHEMOTAXIS PROTEIN MCPB"/>
    <property type="match status" value="1"/>
</dbReference>
<dbReference type="OrthoDB" id="9760371at2"/>